<dbReference type="InterPro" id="IPR037175">
    <property type="entry name" value="KFase_sf"/>
</dbReference>
<protein>
    <submittedName>
        <fullName evidence="3">Kynurenine formamidase</fullName>
    </submittedName>
</protein>
<dbReference type="AlphaFoldDB" id="A0A067QL02"/>
<dbReference type="InParanoid" id="A0A067QL02"/>
<dbReference type="SUPFAM" id="SSF102198">
    <property type="entry name" value="Putative cyclase"/>
    <property type="match status" value="1"/>
</dbReference>
<gene>
    <name evidence="3" type="ORF">L798_00342</name>
</gene>
<dbReference type="OrthoDB" id="7108654at2759"/>
<dbReference type="PANTHER" id="PTHR31118:SF12">
    <property type="entry name" value="CYCLASE-LIKE PROTEIN 2"/>
    <property type="match status" value="1"/>
</dbReference>
<dbReference type="PANTHER" id="PTHR31118">
    <property type="entry name" value="CYCLASE-LIKE PROTEIN 2"/>
    <property type="match status" value="1"/>
</dbReference>
<accession>A0A067QL02</accession>
<evidence type="ECO:0000313" key="4">
    <source>
        <dbReference type="Proteomes" id="UP000027135"/>
    </source>
</evidence>
<dbReference type="STRING" id="136037.A0A067QL02"/>
<evidence type="ECO:0000256" key="1">
    <source>
        <dbReference type="ARBA" id="ARBA00007865"/>
    </source>
</evidence>
<dbReference type="GO" id="GO:0019441">
    <property type="term" value="P:L-tryptophan catabolic process to kynurenine"/>
    <property type="evidence" value="ECO:0007669"/>
    <property type="project" value="InterPro"/>
</dbReference>
<dbReference type="eggNOG" id="ENOG502S2TT">
    <property type="taxonomic scope" value="Eukaryota"/>
</dbReference>
<feature type="chain" id="PRO_5001644153" evidence="2">
    <location>
        <begin position="20"/>
        <end position="264"/>
    </location>
</feature>
<dbReference type="InterPro" id="IPR007325">
    <property type="entry name" value="KFase/CYL"/>
</dbReference>
<sequence>MATVFAFVNFLVFCMTAQSAPRPEVIDLGYGLDDKTQFWPGTQRFNVTLELRVKNKSGIPWLAMNTFETSDHIGTHVDAPFHFNEKGWKIGEIPLHRFMVRGVLIDVSNKVKGNNDFVLEREDIKEWESQHGIIPDESIVLFRFGWSSRYYDNRTAYFGFGNSNSSIMNYPSLSKDAAKYIVECGNVFGVGVDTPSLDPGKVVSGEAHQTLLGAQIFGIENLNLENDALPATGFMLHVLPMKITHGTGAPCRVIAFLGHRVRRL</sequence>
<organism evidence="3 4">
    <name type="scientific">Zootermopsis nevadensis</name>
    <name type="common">Dampwood termite</name>
    <dbReference type="NCBI Taxonomy" id="136037"/>
    <lineage>
        <taxon>Eukaryota</taxon>
        <taxon>Metazoa</taxon>
        <taxon>Ecdysozoa</taxon>
        <taxon>Arthropoda</taxon>
        <taxon>Hexapoda</taxon>
        <taxon>Insecta</taxon>
        <taxon>Pterygota</taxon>
        <taxon>Neoptera</taxon>
        <taxon>Polyneoptera</taxon>
        <taxon>Dictyoptera</taxon>
        <taxon>Blattodea</taxon>
        <taxon>Blattoidea</taxon>
        <taxon>Termitoidae</taxon>
        <taxon>Termopsidae</taxon>
        <taxon>Zootermopsis</taxon>
    </lineage>
</organism>
<keyword evidence="4" id="KW-1185">Reference proteome</keyword>
<comment type="similarity">
    <text evidence="1">Belongs to the Cyclase 1 superfamily.</text>
</comment>
<evidence type="ECO:0000313" key="3">
    <source>
        <dbReference type="EMBL" id="KDR09905.1"/>
    </source>
</evidence>
<name>A0A067QL02_ZOONE</name>
<keyword evidence="2" id="KW-0732">Signal</keyword>
<feature type="signal peptide" evidence="2">
    <location>
        <begin position="1"/>
        <end position="19"/>
    </location>
</feature>
<dbReference type="OMA" id="GEHSATH"/>
<proteinExistence type="inferred from homology"/>
<dbReference type="GO" id="GO:0004061">
    <property type="term" value="F:arylformamidase activity"/>
    <property type="evidence" value="ECO:0007669"/>
    <property type="project" value="InterPro"/>
</dbReference>
<dbReference type="Pfam" id="PF04199">
    <property type="entry name" value="Cyclase"/>
    <property type="match status" value="1"/>
</dbReference>
<dbReference type="Proteomes" id="UP000027135">
    <property type="component" value="Unassembled WGS sequence"/>
</dbReference>
<dbReference type="EMBL" id="KK853201">
    <property type="protein sequence ID" value="KDR09905.1"/>
    <property type="molecule type" value="Genomic_DNA"/>
</dbReference>
<evidence type="ECO:0000256" key="2">
    <source>
        <dbReference type="SAM" id="SignalP"/>
    </source>
</evidence>
<dbReference type="Gene3D" id="3.50.30.50">
    <property type="entry name" value="Putative cyclase"/>
    <property type="match status" value="1"/>
</dbReference>
<reference evidence="3 4" key="1">
    <citation type="journal article" date="2014" name="Nat. Commun.">
        <title>Molecular traces of alternative social organization in a termite genome.</title>
        <authorList>
            <person name="Terrapon N."/>
            <person name="Li C."/>
            <person name="Robertson H.M."/>
            <person name="Ji L."/>
            <person name="Meng X."/>
            <person name="Booth W."/>
            <person name="Chen Z."/>
            <person name="Childers C.P."/>
            <person name="Glastad K.M."/>
            <person name="Gokhale K."/>
            <person name="Gowin J."/>
            <person name="Gronenberg W."/>
            <person name="Hermansen R.A."/>
            <person name="Hu H."/>
            <person name="Hunt B.G."/>
            <person name="Huylmans A.K."/>
            <person name="Khalil S.M."/>
            <person name="Mitchell R.D."/>
            <person name="Munoz-Torres M.C."/>
            <person name="Mustard J.A."/>
            <person name="Pan H."/>
            <person name="Reese J.T."/>
            <person name="Scharf M.E."/>
            <person name="Sun F."/>
            <person name="Vogel H."/>
            <person name="Xiao J."/>
            <person name="Yang W."/>
            <person name="Yang Z."/>
            <person name="Yang Z."/>
            <person name="Zhou J."/>
            <person name="Zhu J."/>
            <person name="Brent C.S."/>
            <person name="Elsik C.G."/>
            <person name="Goodisman M.A."/>
            <person name="Liberles D.A."/>
            <person name="Roe R.M."/>
            <person name="Vargo E.L."/>
            <person name="Vilcinskas A."/>
            <person name="Wang J."/>
            <person name="Bornberg-Bauer E."/>
            <person name="Korb J."/>
            <person name="Zhang G."/>
            <person name="Liebig J."/>
        </authorList>
    </citation>
    <scope>NUCLEOTIDE SEQUENCE [LARGE SCALE GENOMIC DNA]</scope>
    <source>
        <tissue evidence="3">Whole organism</tissue>
    </source>
</reference>